<dbReference type="SMART" id="SM00213">
    <property type="entry name" value="UBQ"/>
    <property type="match status" value="1"/>
</dbReference>
<evidence type="ECO:0000256" key="7">
    <source>
        <dbReference type="ARBA" id="ARBA00022553"/>
    </source>
</evidence>
<evidence type="ECO:0000256" key="19">
    <source>
        <dbReference type="ARBA" id="ARBA00029536"/>
    </source>
</evidence>
<evidence type="ECO:0000256" key="11">
    <source>
        <dbReference type="ARBA" id="ARBA00022771"/>
    </source>
</evidence>
<keyword evidence="9" id="KW-0479">Metal-binding</keyword>
<evidence type="ECO:0000256" key="8">
    <source>
        <dbReference type="ARBA" id="ARBA00022679"/>
    </source>
</evidence>
<dbReference type="InterPro" id="IPR002867">
    <property type="entry name" value="IBR_dom"/>
</dbReference>
<dbReference type="Pfam" id="PF00240">
    <property type="entry name" value="ubiquitin"/>
    <property type="match status" value="1"/>
</dbReference>
<evidence type="ECO:0000313" key="23">
    <source>
        <dbReference type="EMBL" id="CRL03426.1"/>
    </source>
</evidence>
<feature type="domain" description="Ubiquitin-like" evidence="21">
    <location>
        <begin position="1790"/>
        <end position="1837"/>
    </location>
</feature>
<dbReference type="PRINTS" id="PR01475">
    <property type="entry name" value="PARKIN"/>
</dbReference>
<dbReference type="CDD" id="cd20357">
    <property type="entry name" value="Rcat_RBR_parkin"/>
    <property type="match status" value="1"/>
</dbReference>
<dbReference type="Pfam" id="PF13561">
    <property type="entry name" value="adh_short_C2"/>
    <property type="match status" value="1"/>
</dbReference>
<evidence type="ECO:0000256" key="16">
    <source>
        <dbReference type="ARBA" id="ARBA00023006"/>
    </source>
</evidence>
<dbReference type="GO" id="GO:0005829">
    <property type="term" value="C:cytosol"/>
    <property type="evidence" value="ECO:0007669"/>
    <property type="project" value="UniProtKB-SubCell"/>
</dbReference>
<dbReference type="Proteomes" id="UP000183832">
    <property type="component" value="Unassembled WGS sequence"/>
</dbReference>
<dbReference type="EMBL" id="CVRI01000059">
    <property type="protein sequence ID" value="CRL03426.1"/>
    <property type="molecule type" value="Genomic_DNA"/>
</dbReference>
<dbReference type="SUPFAM" id="SSF57850">
    <property type="entry name" value="RING/U-box"/>
    <property type="match status" value="2"/>
</dbReference>
<evidence type="ECO:0000313" key="24">
    <source>
        <dbReference type="Proteomes" id="UP000183832"/>
    </source>
</evidence>
<dbReference type="InterPro" id="IPR047536">
    <property type="entry name" value="Rcat_RBR_parkin"/>
</dbReference>
<dbReference type="PROSITE" id="PS50053">
    <property type="entry name" value="UBIQUITIN_2"/>
    <property type="match status" value="1"/>
</dbReference>
<dbReference type="Gene3D" id="3.40.50.720">
    <property type="entry name" value="NAD(P)-binding Rossmann-like Domain"/>
    <property type="match status" value="1"/>
</dbReference>
<dbReference type="Gene3D" id="1.20.120.1750">
    <property type="match status" value="1"/>
</dbReference>
<dbReference type="InterPro" id="IPR047535">
    <property type="entry name" value="RING-HC_RBR_parkin"/>
</dbReference>
<evidence type="ECO:0000256" key="18">
    <source>
        <dbReference type="ARBA" id="ARBA00029442"/>
    </source>
</evidence>
<keyword evidence="11" id="KW-0863">Zinc-finger</keyword>
<dbReference type="PANTHER" id="PTHR13179:SF8">
    <property type="entry name" value="GATOR COMPLEX PROTEIN DEPDC5"/>
    <property type="match status" value="1"/>
</dbReference>
<dbReference type="Pfam" id="PF19418">
    <property type="entry name" value="DEPDC5_CTD"/>
    <property type="match status" value="1"/>
</dbReference>
<dbReference type="GO" id="GO:0034198">
    <property type="term" value="P:cellular response to amino acid starvation"/>
    <property type="evidence" value="ECO:0007669"/>
    <property type="project" value="TreeGrafter"/>
</dbReference>
<dbReference type="InterPro" id="IPR036291">
    <property type="entry name" value="NAD(P)-bd_dom_sf"/>
</dbReference>
<evidence type="ECO:0000259" key="22">
    <source>
        <dbReference type="PROSITE" id="PS51873"/>
    </source>
</evidence>
<dbReference type="InterPro" id="IPR027244">
    <property type="entry name" value="IML1"/>
</dbReference>
<dbReference type="InterPro" id="IPR047534">
    <property type="entry name" value="BRcat_RBR_parkin"/>
</dbReference>
<dbReference type="PANTHER" id="PTHR13179">
    <property type="entry name" value="DEP DOMAIN CONTAINING PROTEIN 5"/>
    <property type="match status" value="1"/>
</dbReference>
<comment type="similarity">
    <text evidence="18">Belongs to the RBR family. Parkin subfamily.</text>
</comment>
<dbReference type="InterPro" id="IPR055213">
    <property type="entry name" value="IML1_double_psi_beta_barrel"/>
</dbReference>
<dbReference type="CDD" id="cd16627">
    <property type="entry name" value="RING-HC_RBR_parkin"/>
    <property type="match status" value="1"/>
</dbReference>
<dbReference type="InterPro" id="IPR002347">
    <property type="entry name" value="SDR_fam"/>
</dbReference>
<feature type="domain" description="RING-type" evidence="22">
    <location>
        <begin position="1997"/>
        <end position="2225"/>
    </location>
</feature>
<keyword evidence="8" id="KW-0808">Transferase</keyword>
<dbReference type="GO" id="GO:0016567">
    <property type="term" value="P:protein ubiquitination"/>
    <property type="evidence" value="ECO:0007669"/>
    <property type="project" value="UniProtKB-UniPathway"/>
</dbReference>
<name>A0A1J1IUP4_9DIPT</name>
<keyword evidence="14" id="KW-0832">Ubl conjugation</keyword>
<dbReference type="InterPro" id="IPR041170">
    <property type="entry name" value="Znf-RING_14"/>
</dbReference>
<dbReference type="Gene3D" id="2.20.25.20">
    <property type="match status" value="1"/>
</dbReference>
<dbReference type="Gene3D" id="3.10.20.90">
    <property type="entry name" value="Phosphatidylinositol 3-kinase Catalytic Subunit, Chain A, domain 1"/>
    <property type="match status" value="1"/>
</dbReference>
<evidence type="ECO:0000256" key="12">
    <source>
        <dbReference type="ARBA" id="ARBA00022786"/>
    </source>
</evidence>
<evidence type="ECO:0000256" key="10">
    <source>
        <dbReference type="ARBA" id="ARBA00022737"/>
    </source>
</evidence>
<keyword evidence="17" id="KW-0496">Mitochondrion</keyword>
<proteinExistence type="inferred from homology"/>
<evidence type="ECO:0000256" key="5">
    <source>
        <dbReference type="ARBA" id="ARBA00012251"/>
    </source>
</evidence>
<dbReference type="InterPro" id="IPR020904">
    <property type="entry name" value="Sc_DH/Rdtase_CS"/>
</dbReference>
<evidence type="ECO:0000256" key="13">
    <source>
        <dbReference type="ARBA" id="ARBA00022833"/>
    </source>
</evidence>
<dbReference type="Pfam" id="PF17978">
    <property type="entry name" value="zf-RING_14"/>
    <property type="match status" value="1"/>
</dbReference>
<dbReference type="InterPro" id="IPR000626">
    <property type="entry name" value="Ubiquitin-like_dom"/>
</dbReference>
<dbReference type="EC" id="2.3.2.31" evidence="5"/>
<dbReference type="CDD" id="cd21382">
    <property type="entry name" value="RING0_parkin"/>
    <property type="match status" value="1"/>
</dbReference>
<evidence type="ECO:0000259" key="21">
    <source>
        <dbReference type="PROSITE" id="PS50053"/>
    </source>
</evidence>
<keyword evidence="16" id="KW-0072">Autophagy</keyword>
<comment type="pathway">
    <text evidence="4">Protein modification; protein ubiquitination.</text>
</comment>
<keyword evidence="15" id="KW-0560">Oxidoreductase</keyword>
<dbReference type="GO" id="GO:0005096">
    <property type="term" value="F:GTPase activator activity"/>
    <property type="evidence" value="ECO:0007669"/>
    <property type="project" value="InterPro"/>
</dbReference>
<dbReference type="InterPro" id="IPR044066">
    <property type="entry name" value="TRIAD_supradom"/>
</dbReference>
<evidence type="ECO:0000256" key="3">
    <source>
        <dbReference type="ARBA" id="ARBA00004514"/>
    </source>
</evidence>
<dbReference type="GO" id="GO:1904262">
    <property type="term" value="P:negative regulation of TORC1 signaling"/>
    <property type="evidence" value="ECO:0007669"/>
    <property type="project" value="TreeGrafter"/>
</dbReference>
<dbReference type="SUPFAM" id="SSF51735">
    <property type="entry name" value="NAD(P)-binding Rossmann-fold domains"/>
    <property type="match status" value="1"/>
</dbReference>
<dbReference type="PROSITE" id="PS00061">
    <property type="entry name" value="ADH_SHORT"/>
    <property type="match status" value="1"/>
</dbReference>
<dbReference type="InterPro" id="IPR041565">
    <property type="entry name" value="Parkin_Znf-RING"/>
</dbReference>
<evidence type="ECO:0000256" key="6">
    <source>
        <dbReference type="ARBA" id="ARBA00022490"/>
    </source>
</evidence>
<evidence type="ECO:0000256" key="15">
    <source>
        <dbReference type="ARBA" id="ARBA00023002"/>
    </source>
</evidence>
<comment type="catalytic activity">
    <reaction evidence="1">
        <text>[E2 ubiquitin-conjugating enzyme]-S-ubiquitinyl-L-cysteine + [acceptor protein]-L-lysine = [E2 ubiquitin-conjugating enzyme]-L-cysteine + [acceptor protein]-N(6)-ubiquitinyl-L-lysine.</text>
        <dbReference type="EC" id="2.3.2.31"/>
    </reaction>
</comment>
<dbReference type="InterPro" id="IPR054694">
    <property type="entry name" value="Parkin-like_IBR"/>
</dbReference>
<dbReference type="InterPro" id="IPR029071">
    <property type="entry name" value="Ubiquitin-like_domsf"/>
</dbReference>
<dbReference type="GO" id="GO:0022603">
    <property type="term" value="P:regulation of anatomical structure morphogenesis"/>
    <property type="evidence" value="ECO:0007669"/>
    <property type="project" value="UniProtKB-ARBA"/>
</dbReference>
<dbReference type="OrthoDB" id="39497at2759"/>
<dbReference type="Pfam" id="PF17976">
    <property type="entry name" value="zf-RING_12"/>
    <property type="match status" value="1"/>
</dbReference>
<dbReference type="STRING" id="568069.A0A1J1IUP4"/>
<dbReference type="CDD" id="cd20340">
    <property type="entry name" value="BRcat_RBR_parkin"/>
    <property type="match status" value="1"/>
</dbReference>
<keyword evidence="24" id="KW-1185">Reference proteome</keyword>
<dbReference type="InterPro" id="IPR003977">
    <property type="entry name" value="Parkin"/>
</dbReference>
<reference evidence="23 24" key="1">
    <citation type="submission" date="2015-04" db="EMBL/GenBank/DDBJ databases">
        <authorList>
            <person name="Syromyatnikov M.Y."/>
            <person name="Popov V.N."/>
        </authorList>
    </citation>
    <scope>NUCLEOTIDE SEQUENCE [LARGE SCALE GENOMIC DNA]</scope>
</reference>
<dbReference type="GO" id="GO:0016491">
    <property type="term" value="F:oxidoreductase activity"/>
    <property type="evidence" value="ECO:0007669"/>
    <property type="project" value="UniProtKB-KW"/>
</dbReference>
<dbReference type="GO" id="GO:0010508">
    <property type="term" value="P:positive regulation of autophagy"/>
    <property type="evidence" value="ECO:0007669"/>
    <property type="project" value="TreeGrafter"/>
</dbReference>
<feature type="region of interest" description="Disordered" evidence="20">
    <location>
        <begin position="1017"/>
        <end position="1047"/>
    </location>
</feature>
<keyword evidence="6" id="KW-0963">Cytoplasm</keyword>
<dbReference type="Pfam" id="PF12257">
    <property type="entry name" value="IML1"/>
    <property type="match status" value="1"/>
</dbReference>
<keyword evidence="12" id="KW-0833">Ubl conjugation pathway</keyword>
<evidence type="ECO:0000256" key="4">
    <source>
        <dbReference type="ARBA" id="ARBA00004906"/>
    </source>
</evidence>
<keyword evidence="7" id="KW-0597">Phosphoprotein</keyword>
<dbReference type="InterPro" id="IPR048255">
    <property type="entry name" value="IML1_N"/>
</dbReference>
<keyword evidence="10" id="KW-0677">Repeat</keyword>
<evidence type="ECO:0000256" key="20">
    <source>
        <dbReference type="SAM" id="MobiDB-lite"/>
    </source>
</evidence>
<dbReference type="GO" id="GO:0005765">
    <property type="term" value="C:lysosomal membrane"/>
    <property type="evidence" value="ECO:0007669"/>
    <property type="project" value="TreeGrafter"/>
</dbReference>
<dbReference type="PROSITE" id="PS51873">
    <property type="entry name" value="TRIAD"/>
    <property type="match status" value="1"/>
</dbReference>
<dbReference type="FunFam" id="2.20.25.20:FF:000008">
    <property type="entry name" value="E3 ubiquitin-protein ligase parkin"/>
    <property type="match status" value="1"/>
</dbReference>
<comment type="subcellular location">
    <subcellularLocation>
        <location evidence="3">Cytoplasm</location>
        <location evidence="3">Cytosol</location>
    </subcellularLocation>
    <subcellularLocation>
        <location evidence="2">Mitochondrion</location>
    </subcellularLocation>
</comment>
<dbReference type="GO" id="GO:1990130">
    <property type="term" value="C:GATOR1 complex"/>
    <property type="evidence" value="ECO:0007669"/>
    <property type="project" value="TreeGrafter"/>
</dbReference>
<dbReference type="FunFam" id="1.20.120.1750:FF:000009">
    <property type="entry name" value="E3 ubiquitin-protein ligase parkin"/>
    <property type="match status" value="1"/>
</dbReference>
<evidence type="ECO:0000256" key="17">
    <source>
        <dbReference type="ARBA" id="ARBA00023128"/>
    </source>
</evidence>
<dbReference type="UniPathway" id="UPA00143"/>
<evidence type="ECO:0000256" key="2">
    <source>
        <dbReference type="ARBA" id="ARBA00004173"/>
    </source>
</evidence>
<dbReference type="GO" id="GO:0008270">
    <property type="term" value="F:zinc ion binding"/>
    <property type="evidence" value="ECO:0007669"/>
    <property type="project" value="UniProtKB-KW"/>
</dbReference>
<dbReference type="Pfam" id="PF23013">
    <property type="entry name" value="IML1_N"/>
    <property type="match status" value="1"/>
</dbReference>
<gene>
    <name evidence="23" type="ORF">CLUMA_CG016236</name>
</gene>
<accession>A0A1J1IUP4</accession>
<sequence>MKLYRIVHHQRSVYPEDLLLNPKEHPTVKKGDIVEIYHPEDDDEKGQQRCRLLLQVSLAKDSQSQSRDYVSVESSIALTFNLKNYGDVYMRVINDPASVALDSVEITFKDQYMGRSEMWRLKQFLTNTCVYINKKIEYCESIRCQVYEMWSMGERVACGVINDDTKVVFRSCTSLVYLFIQMSSEMWDFDIHGDLYFEKAVNGFLTDLFAKWKKQSSNHEVTIVLFSRTFYAAKCLDEFPVHMRDCLQQDYRGRYYEDFYRVAIQNERNDDWSTILVQLRRLFTAYQDMVLNYHQRPGVMIPPATNSTAAQGNFLEVLNISLNVFEKHYLDRSFDRTGQLSVVITPGVGVFEVDRELTNITKQRIIDNGVSSDLVCVGEQPLHAVPLLKFHYKDSSLTSVDDYSMPHWINLSFYSTNKKVAYSSFIPRIKLPPLIKKNEEEANAAQIRKLKEEISFYDDSNTEYIHNSLFDYDAYDAQVFVLPSHGTSSSLQRLSRTKKISVPSLDGIGVGYSTSVSSAKEWDFPTTTKSHRRKMSDPDIHHSNYNNIYENNSPVLKESVSQSALPITAATVTKISRKSLHRTTPFIRNGRALINPFDPSHVTIKLTSNRRRWSHIFPKGPTGVLIQQHHYQAVPTTQSSEANFSREDSFTLSNCDDYAHTSLCQVAWRQKQNSISKSFEKFDEDFNRSSVNNTPVDRLGYLSEQIFGQKRKPSMMNSPFGSSATATPSKTLLWGATGEQEWTPALTTAGKTIIGVDWKSLTIPACLPITTDYFPDKRSLNNDYVLSIYQLLPDDVNADFMRHRAVQRKPLSTEEVFKELVSQRLAQGFQLIVLPEPPQQPSFAPCCGGSIQTKPSPSVVAPVSPEHTKEFLLSIGRIFHKITLTGSEIKVTRYRPRHAYTPINVDYRYRFHAPNHDTYEVSGVRFTTEKLENFSWNHMDQYICTRGDTDFMLQESLKYWRYRMYLLPKDDPIMKRIIDENTEHCDVYIRENSQLLVKQQVEEFLRFVETHLNKIKRVKKPRGSPTTQQSHLTRRRHSTSTSIQSRPPAVQNQLSYLLHNLMLTPNPSPTQSPIRLQKCHSTSDLIFSAIRSGSKIETKSMSMALQATLAEKATLKGESEDNDDCFAPEPPKLKSSSPITEIFEAFKNPLTGVGFLEPLPSMPSLAFCSYDAIMWLHNRIEGVIDAIEILEIMRSKKLICHASGDFTTPIIAGFYLYYIVNQDPDSPDFRKPLGDREAFENEWMEVEIPLKYVITNPSSALSSPSERILTEVDVPSFLRDEYNQRNIDGRLYRQSHLEVDLSSKSDRIEWGHARYHKQFQPGSSFEITVQWLTASGPIVFDLIYGWIRKAQQCGYQLVPIPADPMAEPFIDKSDPLRGPMFVPLNIDCLMQNRSELFEDFKKETWADRMLLFQDEIVRRFGFVMRACETQTGTNDISVDWQYVHVTGNMFILVPSSDRPSLRRLGLSVGGHSSPLAESLGAQKRLKNYYHGQQDSGPQKENYISRHVQKDPNVSKDSSDDGFSNGISGIKIGFLWQWNHMIANKKWKSLVINGTDELFQLRLLRIGRDLVKALVENGANVVGVSRSAGPLDALKEELKGKKFHPVQLDLGNWKLTKETLGKLDMKFDGIVNNAGIAVVNPIEKVTEEEIDLLFNVNWKGCFNVIQTLLPKIKEGGSIVNVSSVSGLTSFWGHGVYSSTKAALDALTTTLAIELAPKKIRVNSVNPTVILTKLGREAWADPEKSNAMKEKIPFKRFGEIKEVVEPIMFLLSDQSSYINGIKMPIEDPQWDIEKVKELVAPQLGLQPNEVKIIFAGKELEDSTTISECDLGQKSVLHAVKARSRRNEEIKTKKCLESIFDEAVEDAGALSSKPFSSTLIDLQISNEERQNLQLADVERTKAHFFVHCPECKKLCRGKLRVRCNICKGGAFTVHRDPSCWEDVLEPNRIHGHCESNEIACVSNEENDLPFAEFYFKCAEHPSGGEKDFAAPLNLIKTNLKNVPCLACGDVNDPVIVFPCAAGHVSCLDCFQLYCSSRLQDRQFMPHPDIGYTLPCPVGCENSFIEEVHHFKLLSKEQYDRYQRFATEEFVLQSGGVLCPQPNCGMGIIVDEDCTRVHCLSGCGFVFCKNCRQGFHIGDCIPDSPAVNNTSSSCEYAVDPNRVAGARWDESSKITIKVTTKPCPKCRTPTERAGGCMHMACTRAGCNFEWCWICQTEWTRDCMGAHWFG</sequence>
<keyword evidence="13" id="KW-0862">Zinc</keyword>
<evidence type="ECO:0000256" key="14">
    <source>
        <dbReference type="ARBA" id="ARBA00022843"/>
    </source>
</evidence>
<dbReference type="GO" id="GO:0005739">
    <property type="term" value="C:mitochondrion"/>
    <property type="evidence" value="ECO:0007669"/>
    <property type="project" value="UniProtKB-SubCell"/>
</dbReference>
<dbReference type="GO" id="GO:0000423">
    <property type="term" value="P:mitophagy"/>
    <property type="evidence" value="ECO:0007669"/>
    <property type="project" value="UniProtKB-ARBA"/>
</dbReference>
<evidence type="ECO:0000256" key="9">
    <source>
        <dbReference type="ARBA" id="ARBA00022723"/>
    </source>
</evidence>
<dbReference type="SMART" id="SM00647">
    <property type="entry name" value="IBR"/>
    <property type="match status" value="2"/>
</dbReference>
<dbReference type="GO" id="GO:0061630">
    <property type="term" value="F:ubiquitin protein ligase activity"/>
    <property type="evidence" value="ECO:0007669"/>
    <property type="project" value="UniProtKB-EC"/>
</dbReference>
<dbReference type="InterPro" id="IPR045838">
    <property type="entry name" value="DEPDC5_CTD"/>
</dbReference>
<dbReference type="SUPFAM" id="SSF54236">
    <property type="entry name" value="Ubiquitin-like"/>
    <property type="match status" value="1"/>
</dbReference>
<protein>
    <recommendedName>
        <fullName evidence="19">E3 ubiquitin-protein ligase parkin</fullName>
        <ecNumber evidence="5">2.3.2.31</ecNumber>
    </recommendedName>
</protein>
<dbReference type="Pfam" id="PF22605">
    <property type="entry name" value="IBR_2"/>
    <property type="match status" value="1"/>
</dbReference>
<evidence type="ECO:0000256" key="1">
    <source>
        <dbReference type="ARBA" id="ARBA00001798"/>
    </source>
</evidence>
<organism evidence="23 24">
    <name type="scientific">Clunio marinus</name>
    <dbReference type="NCBI Taxonomy" id="568069"/>
    <lineage>
        <taxon>Eukaryota</taxon>
        <taxon>Metazoa</taxon>
        <taxon>Ecdysozoa</taxon>
        <taxon>Arthropoda</taxon>
        <taxon>Hexapoda</taxon>
        <taxon>Insecta</taxon>
        <taxon>Pterygota</taxon>
        <taxon>Neoptera</taxon>
        <taxon>Endopterygota</taxon>
        <taxon>Diptera</taxon>
        <taxon>Nematocera</taxon>
        <taxon>Chironomoidea</taxon>
        <taxon>Chironomidae</taxon>
        <taxon>Clunio</taxon>
    </lineage>
</organism>